<dbReference type="InterPro" id="IPR020904">
    <property type="entry name" value="Sc_DH/Rdtase_CS"/>
</dbReference>
<sequence length="249" mass="26363">MLLKDKVAIITGAGSGFGRETSLLFAQEGAKIVAVDYNSESGQKTADDIKANNGEAIFVKADVSKEEDVKRFVDEAIKAFGKLDIIFNNAGIYIPGNAEALASEDWDKVININLKGVFLGCKYAIPYLKKNGGGVIINTASAASLIGFPDAVAYAASKGGVLSLTKAIAVDHAKDNIRANCICPGTGETGMTREVLENKELREMFLAPIPLKRFAQPIDVAHAALFLASDMSSYITGVALPVDGGWTMS</sequence>
<keyword evidence="4" id="KW-1185">Reference proteome</keyword>
<proteinExistence type="inferred from homology"/>
<comment type="similarity">
    <text evidence="1">Belongs to the short-chain dehydrogenases/reductases (SDR) family.</text>
</comment>
<dbReference type="AlphaFoldDB" id="A0A1M5EY21"/>
<dbReference type="InterPro" id="IPR036291">
    <property type="entry name" value="NAD(P)-bd_dom_sf"/>
</dbReference>
<name>A0A1M5EY21_9THEO</name>
<dbReference type="Pfam" id="PF13561">
    <property type="entry name" value="adh_short_C2"/>
    <property type="match status" value="1"/>
</dbReference>
<dbReference type="PANTHER" id="PTHR24321:SF8">
    <property type="entry name" value="ESTRADIOL 17-BETA-DEHYDROGENASE 8-RELATED"/>
    <property type="match status" value="1"/>
</dbReference>
<dbReference type="PROSITE" id="PS00061">
    <property type="entry name" value="ADH_SHORT"/>
    <property type="match status" value="1"/>
</dbReference>
<keyword evidence="2" id="KW-0560">Oxidoreductase</keyword>
<dbReference type="NCBIfam" id="NF005559">
    <property type="entry name" value="PRK07231.1"/>
    <property type="match status" value="1"/>
</dbReference>
<organism evidence="3 4">
    <name type="scientific">Caldanaerobius fijiensis DSM 17918</name>
    <dbReference type="NCBI Taxonomy" id="1121256"/>
    <lineage>
        <taxon>Bacteria</taxon>
        <taxon>Bacillati</taxon>
        <taxon>Bacillota</taxon>
        <taxon>Clostridia</taxon>
        <taxon>Thermoanaerobacterales</taxon>
        <taxon>Thermoanaerobacteraceae</taxon>
        <taxon>Caldanaerobius</taxon>
    </lineage>
</organism>
<dbReference type="STRING" id="1121256.SAMN02746089_02639"/>
<dbReference type="SUPFAM" id="SSF51735">
    <property type="entry name" value="NAD(P)-binding Rossmann-fold domains"/>
    <property type="match status" value="1"/>
</dbReference>
<gene>
    <name evidence="3" type="ORF">SAMN02746089_02639</name>
</gene>
<reference evidence="3 4" key="1">
    <citation type="submission" date="2016-11" db="EMBL/GenBank/DDBJ databases">
        <authorList>
            <person name="Jaros S."/>
            <person name="Januszkiewicz K."/>
            <person name="Wedrychowicz H."/>
        </authorList>
    </citation>
    <scope>NUCLEOTIDE SEQUENCE [LARGE SCALE GENOMIC DNA]</scope>
    <source>
        <strain evidence="3 4">DSM 17918</strain>
    </source>
</reference>
<dbReference type="PRINTS" id="PR00080">
    <property type="entry name" value="SDRFAMILY"/>
</dbReference>
<dbReference type="PRINTS" id="PR00081">
    <property type="entry name" value="GDHRDH"/>
</dbReference>
<dbReference type="InterPro" id="IPR002347">
    <property type="entry name" value="SDR_fam"/>
</dbReference>
<dbReference type="OrthoDB" id="9803333at2"/>
<evidence type="ECO:0000313" key="3">
    <source>
        <dbReference type="EMBL" id="SHF83922.1"/>
    </source>
</evidence>
<dbReference type="Proteomes" id="UP000184088">
    <property type="component" value="Unassembled WGS sequence"/>
</dbReference>
<evidence type="ECO:0000256" key="1">
    <source>
        <dbReference type="ARBA" id="ARBA00006484"/>
    </source>
</evidence>
<dbReference type="GO" id="GO:0008206">
    <property type="term" value="P:bile acid metabolic process"/>
    <property type="evidence" value="ECO:0007669"/>
    <property type="project" value="UniProtKB-ARBA"/>
</dbReference>
<dbReference type="FunFam" id="3.40.50.720:FF:000084">
    <property type="entry name" value="Short-chain dehydrogenase reductase"/>
    <property type="match status" value="1"/>
</dbReference>
<evidence type="ECO:0000256" key="2">
    <source>
        <dbReference type="ARBA" id="ARBA00023002"/>
    </source>
</evidence>
<evidence type="ECO:0000313" key="4">
    <source>
        <dbReference type="Proteomes" id="UP000184088"/>
    </source>
</evidence>
<dbReference type="Gene3D" id="3.40.50.720">
    <property type="entry name" value="NAD(P)-binding Rossmann-like Domain"/>
    <property type="match status" value="1"/>
</dbReference>
<accession>A0A1M5EY21</accession>
<dbReference type="EMBL" id="FQVH01000051">
    <property type="protein sequence ID" value="SHF83922.1"/>
    <property type="molecule type" value="Genomic_DNA"/>
</dbReference>
<dbReference type="CDD" id="cd05233">
    <property type="entry name" value="SDR_c"/>
    <property type="match status" value="1"/>
</dbReference>
<dbReference type="RefSeq" id="WP_073346363.1">
    <property type="nucleotide sequence ID" value="NZ_FQVH01000051.1"/>
</dbReference>
<dbReference type="GO" id="GO:0016491">
    <property type="term" value="F:oxidoreductase activity"/>
    <property type="evidence" value="ECO:0007669"/>
    <property type="project" value="UniProtKB-KW"/>
</dbReference>
<protein>
    <submittedName>
        <fullName evidence="3">NAD(P)-dependent dehydrogenase, short-chain alcohol dehydrogenase family</fullName>
    </submittedName>
</protein>
<dbReference type="PANTHER" id="PTHR24321">
    <property type="entry name" value="DEHYDROGENASES, SHORT CHAIN"/>
    <property type="match status" value="1"/>
</dbReference>